<comment type="function">
    <text evidence="16">Cyclic-nucleotide phosphodiesterase that acts as a negative regulator of innate immunity by mediating degradation of 2',3'-cGAMP, thereby inhibiting the cGAS-STING signaling. Specifically linearizes 2',3'-cGAMP into 2'5'-bond pGpA and further hydrolyzes pGpA to produce GpA. Also has in vitro nucleotide phosphodiesterase activity with nucleoside triphosphates, such as ATP. Has in vitro activity with p-nitrophenyl-TMP. Has lower activity with nucleoside diphosphates, and no activity with nucleoside monophosphates. Has in vitro activity with CDP-choline, giving rise to CMP and phosphocholine. Has in vitro activity with CDP-ethanolamine. Does not have sphingomyelin phosphodiesterase activity.</text>
</comment>
<sequence>MIHLGLAPSTFLSKPVPDAKKQRADRQLLKVRRTRSLLSHVTAGCLHPPLSYASFLPRGLTVRVQPQASPSLPGPWLPPSMALLGALVCCLLAAWHGCPALGLPLAPAGGPRPAPAVGQFWHVTDLHLDPTYHITDDHTKVCASSKGANASNPGPFGDVLCDSPYHLILSAFDFIKNSGQEASFMIWTGDSPPHVPVHELSTDTVINVIANMTTTIQSLFPNLQVFPALGNHDYWPQDQLPIVTSKVYDAVANLWKPWLDEEAIHTLRKGGFYSQKFSTNLNLRIISLNTNLYYGPNIVTLNKTDPANQFEWLEDTLNISQQNKEKVYIIAHIPVGYLPYTVGTTAMREYYNEKLIDIFRKYSNVIAGQFYGHTHRDSIMVLSDKKGSPINSLFVAPAVTPVKNVLQKQTNNPGIRLFQYDPHDYKLSDMLQYYLNLTDANLKGESNWKLEYILTQTYDLEDLQPKSLYGLAKQFAVLDSKQFIKYYNYFFVSYDSGVICDGKCKSSQICAIMNLDHVSYVDCLKQYYIKQNL</sequence>
<evidence type="ECO:0000256" key="11">
    <source>
        <dbReference type="ARBA" id="ARBA00023180"/>
    </source>
</evidence>
<evidence type="ECO:0000256" key="7">
    <source>
        <dbReference type="ARBA" id="ARBA00022729"/>
    </source>
</evidence>
<keyword evidence="6" id="KW-0479">Metal-binding</keyword>
<organism evidence="22 23">
    <name type="scientific">Equus asinus</name>
    <name type="common">Donkey</name>
    <name type="synonym">Equus africanus asinus</name>
    <dbReference type="NCBI Taxonomy" id="9793"/>
    <lineage>
        <taxon>Eukaryota</taxon>
        <taxon>Metazoa</taxon>
        <taxon>Chordata</taxon>
        <taxon>Craniata</taxon>
        <taxon>Vertebrata</taxon>
        <taxon>Euteleostomi</taxon>
        <taxon>Mammalia</taxon>
        <taxon>Eutheria</taxon>
        <taxon>Laurasiatheria</taxon>
        <taxon>Perissodactyla</taxon>
        <taxon>Equidae</taxon>
        <taxon>Equus</taxon>
    </lineage>
</organism>
<protein>
    <recommendedName>
        <fullName evidence="18">Cyclic GMP-AMP phosphodiesterase SMPDL3A</fullName>
        <ecNumber evidence="4">3.6.1.15</ecNumber>
    </recommendedName>
    <alternativeName>
        <fullName evidence="19">Acid sphingomyelinase-like phosphodiesterase 3a</fullName>
    </alternativeName>
</protein>
<dbReference type="InterPro" id="IPR041805">
    <property type="entry name" value="ASMase/PPN1_MPP"/>
</dbReference>
<reference evidence="22" key="2">
    <citation type="submission" date="2025-08" db="UniProtKB">
        <authorList>
            <consortium name="Ensembl"/>
        </authorList>
    </citation>
    <scope>IDENTIFICATION</scope>
</reference>
<dbReference type="InterPro" id="IPR045473">
    <property type="entry name" value="ASM_C"/>
</dbReference>
<dbReference type="GO" id="GO:0005615">
    <property type="term" value="C:extracellular space"/>
    <property type="evidence" value="ECO:0007669"/>
    <property type="project" value="Ensembl"/>
</dbReference>
<keyword evidence="9" id="KW-0862">Zinc</keyword>
<evidence type="ECO:0000256" key="4">
    <source>
        <dbReference type="ARBA" id="ARBA00012445"/>
    </source>
</evidence>
<comment type="catalytic activity">
    <reaction evidence="13">
        <text>a ribonucleoside 5'-triphosphate + H2O = a ribonucleoside 5'-diphosphate + phosphate + H(+)</text>
        <dbReference type="Rhea" id="RHEA:23680"/>
        <dbReference type="ChEBI" id="CHEBI:15377"/>
        <dbReference type="ChEBI" id="CHEBI:15378"/>
        <dbReference type="ChEBI" id="CHEBI:43474"/>
        <dbReference type="ChEBI" id="CHEBI:57930"/>
        <dbReference type="ChEBI" id="CHEBI:61557"/>
        <dbReference type="EC" id="3.6.1.15"/>
    </reaction>
    <physiologicalReaction direction="left-to-right" evidence="13">
        <dbReference type="Rhea" id="RHEA:23681"/>
    </physiologicalReaction>
</comment>
<reference evidence="22" key="3">
    <citation type="submission" date="2025-09" db="UniProtKB">
        <authorList>
            <consortium name="Ensembl"/>
        </authorList>
    </citation>
    <scope>IDENTIFICATION</scope>
</reference>
<evidence type="ECO:0000256" key="18">
    <source>
        <dbReference type="ARBA" id="ARBA00068525"/>
    </source>
</evidence>
<reference evidence="22 23" key="1">
    <citation type="journal article" date="2020" name="Nat. Commun.">
        <title>Donkey genomes provide new insights into domestication and selection for coat color.</title>
        <authorList>
            <person name="Wang"/>
            <person name="C."/>
            <person name="Li"/>
            <person name="H."/>
            <person name="Guo"/>
            <person name="Y."/>
            <person name="Huang"/>
            <person name="J."/>
            <person name="Sun"/>
            <person name="Y."/>
            <person name="Min"/>
            <person name="J."/>
            <person name="Wang"/>
            <person name="J."/>
            <person name="Fang"/>
            <person name="X."/>
            <person name="Zhao"/>
            <person name="Z."/>
            <person name="Wang"/>
            <person name="S."/>
            <person name="Zhang"/>
            <person name="Y."/>
            <person name="Liu"/>
            <person name="Q."/>
            <person name="Jiang"/>
            <person name="Q."/>
            <person name="Wang"/>
            <person name="X."/>
            <person name="Guo"/>
            <person name="Y."/>
            <person name="Yang"/>
            <person name="C."/>
            <person name="Wang"/>
            <person name="Y."/>
            <person name="Tian"/>
            <person name="F."/>
            <person name="Zhuang"/>
            <person name="G."/>
            <person name="Fan"/>
            <person name="Y."/>
            <person name="Gao"/>
            <person name="Q."/>
            <person name="Li"/>
            <person name="Y."/>
            <person name="Ju"/>
            <person name="Z."/>
            <person name="Li"/>
            <person name="J."/>
            <person name="Li"/>
            <person name="R."/>
            <person name="Hou"/>
            <person name="M."/>
            <person name="Yang"/>
            <person name="G."/>
            <person name="Liu"/>
            <person name="G."/>
            <person name="Liu"/>
            <person name="W."/>
            <person name="Guo"/>
            <person name="J."/>
            <person name="Pan"/>
            <person name="S."/>
            <person name="Fan"/>
            <person name="G."/>
            <person name="Zhang"/>
            <person name="W."/>
            <person name="Zhang"/>
            <person name="R."/>
            <person name="Yu"/>
            <person name="J."/>
            <person name="Zhang"/>
            <person name="X."/>
            <person name="Yin"/>
            <person name="Q."/>
            <person name="Ji"/>
            <person name="C."/>
            <person name="Jin"/>
            <person name="Y."/>
            <person name="Yue"/>
            <person name="G."/>
            <person name="Liu"/>
            <person name="M."/>
            <person name="Xu"/>
            <person name="J."/>
            <person name="Liu"/>
            <person name="S."/>
            <person name="Jordana"/>
            <person name="J."/>
            <person name="Noce"/>
            <person name="A."/>
            <person name="Amills"/>
            <person name="M."/>
            <person name="Wu"/>
            <person name="D.D."/>
            <person name="Li"/>
            <person name="S."/>
            <person name="Zhou"/>
            <person name="X. and Zhong"/>
            <person name="J."/>
        </authorList>
    </citation>
    <scope>NUCLEOTIDE SEQUENCE [LARGE SCALE GENOMIC DNA]</scope>
</reference>
<dbReference type="Pfam" id="PF00149">
    <property type="entry name" value="Metallophos"/>
    <property type="match status" value="1"/>
</dbReference>
<evidence type="ECO:0000256" key="10">
    <source>
        <dbReference type="ARBA" id="ARBA00023157"/>
    </source>
</evidence>
<comment type="catalytic activity">
    <reaction evidence="14">
        <text>5'-pGpA(2'-5') + H2O = 5'-GpA(2'-5') + phosphate</text>
        <dbReference type="Rhea" id="RHEA:78343"/>
        <dbReference type="ChEBI" id="CHEBI:15377"/>
        <dbReference type="ChEBI" id="CHEBI:43474"/>
        <dbReference type="ChEBI" id="CHEBI:228270"/>
        <dbReference type="ChEBI" id="CHEBI:228271"/>
    </reaction>
    <physiologicalReaction direction="left-to-right" evidence="14">
        <dbReference type="Rhea" id="RHEA:78344"/>
    </physiologicalReaction>
</comment>
<dbReference type="Gene3D" id="3.60.21.10">
    <property type="match status" value="1"/>
</dbReference>
<evidence type="ECO:0000256" key="16">
    <source>
        <dbReference type="ARBA" id="ARBA00053159"/>
    </source>
</evidence>
<dbReference type="AlphaFoldDB" id="A0A8C4PL78"/>
<gene>
    <name evidence="22" type="primary">SMPDL3A</name>
</gene>
<evidence type="ECO:0000256" key="19">
    <source>
        <dbReference type="ARBA" id="ARBA00077596"/>
    </source>
</evidence>
<dbReference type="CDD" id="cd00842">
    <property type="entry name" value="MPP_ASMase"/>
    <property type="match status" value="1"/>
</dbReference>
<evidence type="ECO:0000256" key="3">
    <source>
        <dbReference type="ARBA" id="ARBA00008234"/>
    </source>
</evidence>
<evidence type="ECO:0000256" key="17">
    <source>
        <dbReference type="ARBA" id="ARBA00061852"/>
    </source>
</evidence>
<comment type="catalytic activity">
    <reaction evidence="15">
        <text>2',3'-cGAMP + H2O = 5'-pGpA(2'-5') + H(+)</text>
        <dbReference type="Rhea" id="RHEA:78339"/>
        <dbReference type="ChEBI" id="CHEBI:15377"/>
        <dbReference type="ChEBI" id="CHEBI:15378"/>
        <dbReference type="ChEBI" id="CHEBI:143093"/>
        <dbReference type="ChEBI" id="CHEBI:228270"/>
    </reaction>
    <physiologicalReaction direction="left-to-right" evidence="15">
        <dbReference type="Rhea" id="RHEA:78340"/>
    </physiologicalReaction>
</comment>
<evidence type="ECO:0000256" key="1">
    <source>
        <dbReference type="ARBA" id="ARBA00001947"/>
    </source>
</evidence>
<evidence type="ECO:0000256" key="5">
    <source>
        <dbReference type="ARBA" id="ARBA00022525"/>
    </source>
</evidence>
<comment type="cofactor">
    <cofactor evidence="1">
        <name>Zn(2+)</name>
        <dbReference type="ChEBI" id="CHEBI:29105"/>
    </cofactor>
</comment>
<dbReference type="FunFam" id="3.60.21.10:FF:000044">
    <property type="entry name" value="acid sphingomyelinase-like phosphodiesterase 3a"/>
    <property type="match status" value="1"/>
</dbReference>
<evidence type="ECO:0000256" key="8">
    <source>
        <dbReference type="ARBA" id="ARBA00022801"/>
    </source>
</evidence>
<keyword evidence="8" id="KW-0378">Hydrolase</keyword>
<keyword evidence="7" id="KW-0732">Signal</keyword>
<dbReference type="EC" id="3.6.1.15" evidence="4"/>
<comment type="similarity">
    <text evidence="3">Belongs to the acid sphingomyelinase family.</text>
</comment>
<keyword evidence="11" id="KW-0325">Glycoprotein</keyword>
<proteinExistence type="inferred from homology"/>
<dbReference type="Proteomes" id="UP000694387">
    <property type="component" value="Chromosome 24"/>
</dbReference>
<dbReference type="PANTHER" id="PTHR10340">
    <property type="entry name" value="SPHINGOMYELIN PHOSPHODIESTERASE"/>
    <property type="match status" value="1"/>
</dbReference>
<keyword evidence="5" id="KW-0964">Secreted</keyword>
<keyword evidence="23" id="KW-1185">Reference proteome</keyword>
<feature type="domain" description="Sphingomyelin phosphodiesterase C-terminal" evidence="21">
    <location>
        <begin position="388"/>
        <end position="529"/>
    </location>
</feature>
<dbReference type="SUPFAM" id="SSF56300">
    <property type="entry name" value="Metallo-dependent phosphatases"/>
    <property type="match status" value="1"/>
</dbReference>
<comment type="subunit">
    <text evidence="17">Monomer. Homodimer; homodimerizes following 2',3'-cGAMP-binding.</text>
</comment>
<dbReference type="InterPro" id="IPR029052">
    <property type="entry name" value="Metallo-depent_PP-like"/>
</dbReference>
<evidence type="ECO:0000256" key="6">
    <source>
        <dbReference type="ARBA" id="ARBA00022723"/>
    </source>
</evidence>
<evidence type="ECO:0000256" key="12">
    <source>
        <dbReference type="ARBA" id="ARBA00048778"/>
    </source>
</evidence>
<feature type="domain" description="Calcineurin-like phosphoesterase" evidence="20">
    <location>
        <begin position="120"/>
        <end position="376"/>
    </location>
</feature>
<comment type="subcellular location">
    <subcellularLocation>
        <location evidence="2">Secreted</location>
    </subcellularLocation>
</comment>
<evidence type="ECO:0000313" key="23">
    <source>
        <dbReference type="Proteomes" id="UP000694387"/>
    </source>
</evidence>
<evidence type="ECO:0000256" key="14">
    <source>
        <dbReference type="ARBA" id="ARBA00051730"/>
    </source>
</evidence>
<comment type="catalytic activity">
    <reaction evidence="12">
        <text>ATP + H2O = ADP + phosphate + H(+)</text>
        <dbReference type="Rhea" id="RHEA:13065"/>
        <dbReference type="ChEBI" id="CHEBI:15377"/>
        <dbReference type="ChEBI" id="CHEBI:15378"/>
        <dbReference type="ChEBI" id="CHEBI:30616"/>
        <dbReference type="ChEBI" id="CHEBI:43474"/>
        <dbReference type="ChEBI" id="CHEBI:456216"/>
    </reaction>
    <physiologicalReaction direction="left-to-right" evidence="12">
        <dbReference type="Rhea" id="RHEA:13066"/>
    </physiologicalReaction>
</comment>
<evidence type="ECO:0000259" key="21">
    <source>
        <dbReference type="Pfam" id="PF19272"/>
    </source>
</evidence>
<dbReference type="Pfam" id="PF19272">
    <property type="entry name" value="ASMase_C"/>
    <property type="match status" value="1"/>
</dbReference>
<evidence type="ECO:0000256" key="2">
    <source>
        <dbReference type="ARBA" id="ARBA00004613"/>
    </source>
</evidence>
<keyword evidence="10" id="KW-1015">Disulfide bond</keyword>
<evidence type="ECO:0000313" key="22">
    <source>
        <dbReference type="Ensembl" id="ENSEASP00005013382.2"/>
    </source>
</evidence>
<dbReference type="GO" id="GO:0017111">
    <property type="term" value="F:ribonucleoside triphosphate phosphatase activity"/>
    <property type="evidence" value="ECO:0007669"/>
    <property type="project" value="UniProtKB-EC"/>
</dbReference>
<accession>A0A8C4PL78</accession>
<dbReference type="GO" id="GO:0008270">
    <property type="term" value="F:zinc ion binding"/>
    <property type="evidence" value="ECO:0007669"/>
    <property type="project" value="Ensembl"/>
</dbReference>
<evidence type="ECO:0000256" key="9">
    <source>
        <dbReference type="ARBA" id="ARBA00022833"/>
    </source>
</evidence>
<evidence type="ECO:0000256" key="15">
    <source>
        <dbReference type="ARBA" id="ARBA00052644"/>
    </source>
</evidence>
<dbReference type="InterPro" id="IPR004843">
    <property type="entry name" value="Calcineurin-like_PHP"/>
</dbReference>
<dbReference type="Ensembl" id="ENSEAST00005014536.2">
    <property type="protein sequence ID" value="ENSEASP00005013382.2"/>
    <property type="gene ID" value="ENSEASG00005009333.2"/>
</dbReference>
<dbReference type="GO" id="GO:0009143">
    <property type="term" value="P:nucleoside triphosphate catabolic process"/>
    <property type="evidence" value="ECO:0007669"/>
    <property type="project" value="Ensembl"/>
</dbReference>
<evidence type="ECO:0000256" key="13">
    <source>
        <dbReference type="ARBA" id="ARBA00051318"/>
    </source>
</evidence>
<dbReference type="GO" id="GO:0160049">
    <property type="term" value="P:negative regulation of cGAS/STING signaling pathway"/>
    <property type="evidence" value="ECO:0007669"/>
    <property type="project" value="Ensembl"/>
</dbReference>
<dbReference type="GeneTree" id="ENSGT00950000183182"/>
<dbReference type="GO" id="GO:0008081">
    <property type="term" value="F:phosphoric diester hydrolase activity"/>
    <property type="evidence" value="ECO:0007669"/>
    <property type="project" value="Ensembl"/>
</dbReference>
<evidence type="ECO:0000259" key="20">
    <source>
        <dbReference type="Pfam" id="PF00149"/>
    </source>
</evidence>
<name>A0A8C4PL78_EQUAS</name>
<dbReference type="PANTHER" id="PTHR10340:SF24">
    <property type="entry name" value="ACID SPHINGOMYELINASE-LIKE PHOSPHODIESTERASE 3A"/>
    <property type="match status" value="1"/>
</dbReference>